<dbReference type="UniPathway" id="UPA00060"/>
<name>A0A1T4K6P5_9FUSO</name>
<dbReference type="EMBL" id="FUWX01000004">
    <property type="protein sequence ID" value="SJZ38092.1"/>
    <property type="molecule type" value="Genomic_DNA"/>
</dbReference>
<dbReference type="PANTHER" id="PTHR43198">
    <property type="entry name" value="BIFUNCTIONAL TH2 PROTEIN"/>
    <property type="match status" value="1"/>
</dbReference>
<dbReference type="GO" id="GO:0005829">
    <property type="term" value="C:cytosol"/>
    <property type="evidence" value="ECO:0007669"/>
    <property type="project" value="TreeGrafter"/>
</dbReference>
<protein>
    <submittedName>
        <fullName evidence="2">Thiaminase (Transcriptional activator TenA)</fullName>
    </submittedName>
</protein>
<evidence type="ECO:0000313" key="2">
    <source>
        <dbReference type="EMBL" id="SJZ38092.1"/>
    </source>
</evidence>
<accession>A0A1T4K6P5</accession>
<dbReference type="OrthoDB" id="34166at2"/>
<proteinExistence type="predicted"/>
<evidence type="ECO:0000259" key="1">
    <source>
        <dbReference type="Pfam" id="PF03070"/>
    </source>
</evidence>
<dbReference type="RefSeq" id="WP_078692882.1">
    <property type="nucleotide sequence ID" value="NZ_FUWX01000004.1"/>
</dbReference>
<reference evidence="2 3" key="1">
    <citation type="submission" date="2017-02" db="EMBL/GenBank/DDBJ databases">
        <authorList>
            <person name="Peterson S.W."/>
        </authorList>
    </citation>
    <scope>NUCLEOTIDE SEQUENCE [LARGE SCALE GENOMIC DNA]</scope>
    <source>
        <strain evidence="2 3">ATCC 700028</strain>
    </source>
</reference>
<dbReference type="PANTHER" id="PTHR43198:SF2">
    <property type="entry name" value="SI:CH1073-67J19.1-RELATED"/>
    <property type="match status" value="1"/>
</dbReference>
<dbReference type="InterPro" id="IPR004305">
    <property type="entry name" value="Thiaminase-2/PQQC"/>
</dbReference>
<dbReference type="InterPro" id="IPR027574">
    <property type="entry name" value="Thiaminase_II"/>
</dbReference>
<dbReference type="GO" id="GO:0009229">
    <property type="term" value="P:thiamine diphosphate biosynthetic process"/>
    <property type="evidence" value="ECO:0007669"/>
    <property type="project" value="UniProtKB-UniPathway"/>
</dbReference>
<gene>
    <name evidence="2" type="ORF">SAMN02745174_00345</name>
</gene>
<sequence length="219" mass="25594">MKFTDYLLERVTPIWDSYYTHPFIEEIGKGTLPVEKFRFYIVQDYIYLLDYAKVFALGVVKAKDEYTMQEFSKLLDGILNSEMGTHRHYVNKLNITSEEVANTKASLANISYTKYMLAEAFTGGMAEITVALLACSWSYYLIGLHLASIPGAKENEFYGNWINTYSGDDYKIMNDWLLDLTDKYCENLSEDTKEKLVDLFINTSKYEYMFWDMSYKMEI</sequence>
<feature type="domain" description="Thiaminase-2/PQQC" evidence="1">
    <location>
        <begin position="9"/>
        <end position="216"/>
    </location>
</feature>
<dbReference type="GO" id="GO:0050334">
    <property type="term" value="F:thiaminase activity"/>
    <property type="evidence" value="ECO:0007669"/>
    <property type="project" value="InterPro"/>
</dbReference>
<dbReference type="CDD" id="cd19361">
    <property type="entry name" value="TenA_C_HP1287-like"/>
    <property type="match status" value="1"/>
</dbReference>
<dbReference type="STRING" id="180163.SAMN02745174_00345"/>
<organism evidence="2 3">
    <name type="scientific">Cetobacterium ceti</name>
    <dbReference type="NCBI Taxonomy" id="180163"/>
    <lineage>
        <taxon>Bacteria</taxon>
        <taxon>Fusobacteriati</taxon>
        <taxon>Fusobacteriota</taxon>
        <taxon>Fusobacteriia</taxon>
        <taxon>Fusobacteriales</taxon>
        <taxon>Fusobacteriaceae</taxon>
        <taxon>Cetobacterium</taxon>
    </lineage>
</organism>
<dbReference type="Proteomes" id="UP000191153">
    <property type="component" value="Unassembled WGS sequence"/>
</dbReference>
<dbReference type="AlphaFoldDB" id="A0A1T4K6P5"/>
<dbReference type="SUPFAM" id="SSF48613">
    <property type="entry name" value="Heme oxygenase-like"/>
    <property type="match status" value="1"/>
</dbReference>
<dbReference type="NCBIfam" id="TIGR04306">
    <property type="entry name" value="salvage_TenA"/>
    <property type="match status" value="1"/>
</dbReference>
<evidence type="ECO:0000313" key="3">
    <source>
        <dbReference type="Proteomes" id="UP000191153"/>
    </source>
</evidence>
<dbReference type="GO" id="GO:0006772">
    <property type="term" value="P:thiamine metabolic process"/>
    <property type="evidence" value="ECO:0007669"/>
    <property type="project" value="InterPro"/>
</dbReference>
<dbReference type="Pfam" id="PF03070">
    <property type="entry name" value="TENA_THI-4"/>
    <property type="match status" value="1"/>
</dbReference>
<keyword evidence="3" id="KW-1185">Reference proteome</keyword>
<dbReference type="InterPro" id="IPR050967">
    <property type="entry name" value="Thiamine_Salvage_TenA"/>
</dbReference>
<dbReference type="Gene3D" id="1.20.910.10">
    <property type="entry name" value="Heme oxygenase-like"/>
    <property type="match status" value="1"/>
</dbReference>
<dbReference type="InterPro" id="IPR016084">
    <property type="entry name" value="Haem_Oase-like_multi-hlx"/>
</dbReference>